<dbReference type="PATRIC" id="fig|318683.6.peg.1353"/>
<gene>
    <name evidence="3" type="ORF">AD945_10290</name>
</gene>
<feature type="domain" description="Phosphatidic acid phosphatase type 2/haloperoxidase" evidence="2">
    <location>
        <begin position="72"/>
        <end position="147"/>
    </location>
</feature>
<dbReference type="SUPFAM" id="SSF48317">
    <property type="entry name" value="Acid phosphatase/Vanadium-dependent haloperoxidase"/>
    <property type="match status" value="1"/>
</dbReference>
<feature type="transmembrane region" description="Helical" evidence="1">
    <location>
        <begin position="158"/>
        <end position="179"/>
    </location>
</feature>
<evidence type="ECO:0000259" key="2">
    <source>
        <dbReference type="Pfam" id="PF01569"/>
    </source>
</evidence>
<name>A0A149THN2_9PROT</name>
<reference evidence="3 4" key="1">
    <citation type="submission" date="2015-06" db="EMBL/GenBank/DDBJ databases">
        <title>Improved classification and identification of acetic acid bacteria using matrix-assisted laser desorption/ionization time-of-flight mass spectrometry; Gluconobacter nephelii and Gluconobacter uchimurae are later heterotypic synonyms of Gluconobacter japonicus and Gluconobacter oxydans, respectively.</title>
        <authorList>
            <person name="Li L."/>
            <person name="Cleenwerck I."/>
            <person name="De Vuyst L."/>
            <person name="Vandamme P."/>
        </authorList>
    </citation>
    <scope>NUCLEOTIDE SEQUENCE [LARGE SCALE GENOMIC DNA]</scope>
    <source>
        <strain evidence="3 4">LMG 1768</strain>
    </source>
</reference>
<dbReference type="RefSeq" id="WP_156474535.1">
    <property type="nucleotide sequence ID" value="NZ_LHZR01000109.1"/>
</dbReference>
<accession>A0A149THN2</accession>
<protein>
    <recommendedName>
        <fullName evidence="2">Phosphatidic acid phosphatase type 2/haloperoxidase domain-containing protein</fullName>
    </recommendedName>
</protein>
<keyword evidence="1" id="KW-0812">Transmembrane</keyword>
<keyword evidence="1" id="KW-0472">Membrane</keyword>
<proteinExistence type="predicted"/>
<feature type="transmembrane region" description="Helical" evidence="1">
    <location>
        <begin position="124"/>
        <end position="146"/>
    </location>
</feature>
<dbReference type="EMBL" id="LHZR01000109">
    <property type="protein sequence ID" value="KXV47424.1"/>
    <property type="molecule type" value="Genomic_DNA"/>
</dbReference>
<dbReference type="AlphaFoldDB" id="A0A149THN2"/>
<evidence type="ECO:0000313" key="3">
    <source>
        <dbReference type="EMBL" id="KXV47424.1"/>
    </source>
</evidence>
<dbReference type="Pfam" id="PF01569">
    <property type="entry name" value="PAP2"/>
    <property type="match status" value="1"/>
</dbReference>
<dbReference type="InterPro" id="IPR036938">
    <property type="entry name" value="PAP2/HPO_sf"/>
</dbReference>
<dbReference type="OrthoDB" id="7283157at2"/>
<feature type="transmembrane region" description="Helical" evidence="1">
    <location>
        <begin position="44"/>
        <end position="62"/>
    </location>
</feature>
<evidence type="ECO:0000256" key="1">
    <source>
        <dbReference type="SAM" id="Phobius"/>
    </source>
</evidence>
<keyword evidence="1" id="KW-1133">Transmembrane helix</keyword>
<dbReference type="Proteomes" id="UP000075636">
    <property type="component" value="Unassembled WGS sequence"/>
</dbReference>
<sequence>MPDGLMSLIGFFSDFGDENILWPVMALSGVLLIVQARRKMLLQWLALVVLVFGGMLLLKLRFEACGRIPGQSLYSPSGHTAGTTFVYGSMAVLFGRLPIAGFMAALGIGLFAGAARVWLHVHSVAEVCVGGAWGLLGVLLLTLARYREMQTFSKKYQPDWLVALMLVAALIVALSLHGLRSPAEAWLEYFSHRFVAPFRHCPVTLSVI</sequence>
<dbReference type="InterPro" id="IPR000326">
    <property type="entry name" value="PAP2/HPO"/>
</dbReference>
<feature type="transmembrane region" description="Helical" evidence="1">
    <location>
        <begin position="99"/>
        <end position="118"/>
    </location>
</feature>
<evidence type="ECO:0000313" key="4">
    <source>
        <dbReference type="Proteomes" id="UP000075636"/>
    </source>
</evidence>
<comment type="caution">
    <text evidence="3">The sequence shown here is derived from an EMBL/GenBank/DDBJ whole genome shotgun (WGS) entry which is preliminary data.</text>
</comment>
<feature type="transmembrane region" description="Helical" evidence="1">
    <location>
        <begin position="20"/>
        <end position="37"/>
    </location>
</feature>
<organism evidence="3 4">
    <name type="scientific">Gluconobacter albidus</name>
    <dbReference type="NCBI Taxonomy" id="318683"/>
    <lineage>
        <taxon>Bacteria</taxon>
        <taxon>Pseudomonadati</taxon>
        <taxon>Pseudomonadota</taxon>
        <taxon>Alphaproteobacteria</taxon>
        <taxon>Acetobacterales</taxon>
        <taxon>Acetobacteraceae</taxon>
        <taxon>Gluconobacter</taxon>
    </lineage>
</organism>
<dbReference type="Gene3D" id="1.20.144.10">
    <property type="entry name" value="Phosphatidic acid phosphatase type 2/haloperoxidase"/>
    <property type="match status" value="1"/>
</dbReference>
<dbReference type="STRING" id="318683.A0U94_09785"/>